<dbReference type="Proteomes" id="UP000612899">
    <property type="component" value="Unassembled WGS sequence"/>
</dbReference>
<feature type="transmembrane region" description="Helical" evidence="1">
    <location>
        <begin position="20"/>
        <end position="40"/>
    </location>
</feature>
<evidence type="ECO:0000313" key="3">
    <source>
        <dbReference type="Proteomes" id="UP000612899"/>
    </source>
</evidence>
<organism evidence="2 3">
    <name type="scientific">Rhizocola hellebori</name>
    <dbReference type="NCBI Taxonomy" id="1392758"/>
    <lineage>
        <taxon>Bacteria</taxon>
        <taxon>Bacillati</taxon>
        <taxon>Actinomycetota</taxon>
        <taxon>Actinomycetes</taxon>
        <taxon>Micromonosporales</taxon>
        <taxon>Micromonosporaceae</taxon>
        <taxon>Rhizocola</taxon>
    </lineage>
</organism>
<sequence length="658" mass="70050">MWFLIAKLFTLNELPAGQFASGFVFGAGVFLLLAACHQAPVAPVVAARWRRSLLLGVQCAAAFWFVGASVFGSTAGWLMAATGGLTALLADRRTAVDKTVGDVYRWMLAVVLLAALGEVLIAWVISGHLAIAVGVAAAVLVCAVAPVGNFPRWCVQLAAPLPAVSLRPASTQNLTSLRGYRAETLAFCAFLAPHDIPRSLVIKAAIDAGPGKAPELNSLAATALQEAGSDSLNVDPLAQQFAIQRLAVGERKRWAKRAVRTLAAHFPIDYAKNPSWCERLTPHALAAVAHAGKLDVERGASALLLNHVAGFLIVSGRRDEASRVLSQALDFATAAFGTTSPQVATVHANMTRLADPVLAGEMPGTFTHTDSSALAVNFTRLGDMRRDLGDLTGARRNYHAALGHAKSALGTHHELVTDLRQRLATLPALGAQKTEERRLLALGLAVIVVMAAVFAGAILWRDAQFNAPRAAGKPLAAADDLRDVCAERQRYFPDATAFGGRAPHPIQLFAQASGGAAFARENLYDPSGLVPPHWQADESNVREVQLVGCVIHRGTGAQITVCKVAGQREIPLYEATYEVGVHEARTGRMVGETSLEITRGSCPAQIDPPALGAPWQIYAAPTFHDYRLALGRYVEEDPATYAQGHPNIDQPTVRLQSP</sequence>
<proteinExistence type="predicted"/>
<accession>A0A8J3VHU0</accession>
<feature type="transmembrane region" description="Helical" evidence="1">
    <location>
        <begin position="74"/>
        <end position="91"/>
    </location>
</feature>
<feature type="transmembrane region" description="Helical" evidence="1">
    <location>
        <begin position="131"/>
        <end position="150"/>
    </location>
</feature>
<dbReference type="Gene3D" id="1.25.40.10">
    <property type="entry name" value="Tetratricopeptide repeat domain"/>
    <property type="match status" value="1"/>
</dbReference>
<feature type="transmembrane region" description="Helical" evidence="1">
    <location>
        <begin position="103"/>
        <end position="125"/>
    </location>
</feature>
<dbReference type="EMBL" id="BONY01000030">
    <property type="protein sequence ID" value="GIH06850.1"/>
    <property type="molecule type" value="Genomic_DNA"/>
</dbReference>
<dbReference type="AlphaFoldDB" id="A0A8J3VHU0"/>
<keyword evidence="3" id="KW-1185">Reference proteome</keyword>
<protein>
    <recommendedName>
        <fullName evidence="4">Tetratricopeptide repeat protein</fullName>
    </recommendedName>
</protein>
<feature type="transmembrane region" description="Helical" evidence="1">
    <location>
        <begin position="439"/>
        <end position="460"/>
    </location>
</feature>
<keyword evidence="1" id="KW-0472">Membrane</keyword>
<keyword evidence="1" id="KW-0812">Transmembrane</keyword>
<reference evidence="2" key="1">
    <citation type="submission" date="2021-01" db="EMBL/GenBank/DDBJ databases">
        <title>Whole genome shotgun sequence of Rhizocola hellebori NBRC 109834.</title>
        <authorList>
            <person name="Komaki H."/>
            <person name="Tamura T."/>
        </authorList>
    </citation>
    <scope>NUCLEOTIDE SEQUENCE</scope>
    <source>
        <strain evidence="2">NBRC 109834</strain>
    </source>
</reference>
<evidence type="ECO:0000313" key="2">
    <source>
        <dbReference type="EMBL" id="GIH06850.1"/>
    </source>
</evidence>
<dbReference type="InterPro" id="IPR011990">
    <property type="entry name" value="TPR-like_helical_dom_sf"/>
</dbReference>
<name>A0A8J3VHU0_9ACTN</name>
<evidence type="ECO:0008006" key="4">
    <source>
        <dbReference type="Google" id="ProtNLM"/>
    </source>
</evidence>
<comment type="caution">
    <text evidence="2">The sequence shown here is derived from an EMBL/GenBank/DDBJ whole genome shotgun (WGS) entry which is preliminary data.</text>
</comment>
<keyword evidence="1" id="KW-1133">Transmembrane helix</keyword>
<gene>
    <name evidence="2" type="ORF">Rhe02_49170</name>
</gene>
<evidence type="ECO:0000256" key="1">
    <source>
        <dbReference type="SAM" id="Phobius"/>
    </source>
</evidence>